<dbReference type="EMBL" id="BKCJ011000509">
    <property type="protein sequence ID" value="GFC64006.1"/>
    <property type="molecule type" value="Genomic_DNA"/>
</dbReference>
<organism evidence="1">
    <name type="scientific">Tanacetum cinerariifolium</name>
    <name type="common">Dalmatian daisy</name>
    <name type="synonym">Chrysanthemum cinerariifolium</name>
    <dbReference type="NCBI Taxonomy" id="118510"/>
    <lineage>
        <taxon>Eukaryota</taxon>
        <taxon>Viridiplantae</taxon>
        <taxon>Streptophyta</taxon>
        <taxon>Embryophyta</taxon>
        <taxon>Tracheophyta</taxon>
        <taxon>Spermatophyta</taxon>
        <taxon>Magnoliopsida</taxon>
        <taxon>eudicotyledons</taxon>
        <taxon>Gunneridae</taxon>
        <taxon>Pentapetalae</taxon>
        <taxon>asterids</taxon>
        <taxon>campanulids</taxon>
        <taxon>Asterales</taxon>
        <taxon>Asteraceae</taxon>
        <taxon>Asteroideae</taxon>
        <taxon>Anthemideae</taxon>
        <taxon>Anthemidinae</taxon>
        <taxon>Tanacetum</taxon>
    </lineage>
</organism>
<reference evidence="1" key="1">
    <citation type="journal article" date="2019" name="Sci. Rep.">
        <title>Draft genome of Tanacetum cinerariifolium, the natural source of mosquito coil.</title>
        <authorList>
            <person name="Yamashiro T."/>
            <person name="Shiraishi A."/>
            <person name="Satake H."/>
            <person name="Nakayama K."/>
        </authorList>
    </citation>
    <scope>NUCLEOTIDE SEQUENCE</scope>
</reference>
<sequence length="143" mass="16356">GNVKKSVAERTHHKRQYDMRVNKIQMQMHASKVDLTKALDADVVVMESNGTKSRKHDTSSNLGNYLTHVVDADIRPVNDQIPFAEVQLTAQHNVLANEQQNTTQSKPIYDTYLLENIDSNTTPDSKIMSHREERLTRMLNNIK</sequence>
<proteinExistence type="predicted"/>
<name>A0A699Q8R2_TANCI</name>
<comment type="caution">
    <text evidence="1">The sequence shown here is derived from an EMBL/GenBank/DDBJ whole genome shotgun (WGS) entry which is preliminary data.</text>
</comment>
<evidence type="ECO:0000313" key="1">
    <source>
        <dbReference type="EMBL" id="GFC64006.1"/>
    </source>
</evidence>
<accession>A0A699Q8R2</accession>
<protein>
    <submittedName>
        <fullName evidence="1">Uncharacterized protein</fullName>
    </submittedName>
</protein>
<dbReference type="AlphaFoldDB" id="A0A699Q8R2"/>
<feature type="non-terminal residue" evidence="1">
    <location>
        <position position="1"/>
    </location>
</feature>
<gene>
    <name evidence="1" type="ORF">Tci_835976</name>
</gene>